<dbReference type="KEGG" id="tsy:THSYN_15390"/>
<accession>A0A2K8U9G3</accession>
<dbReference type="InterPro" id="IPR050221">
    <property type="entry name" value="26S_Proteasome_ATPase"/>
</dbReference>
<organism evidence="5 6">
    <name type="scientific">Candidatus Thiodictyon syntrophicum</name>
    <dbReference type="NCBI Taxonomy" id="1166950"/>
    <lineage>
        <taxon>Bacteria</taxon>
        <taxon>Pseudomonadati</taxon>
        <taxon>Pseudomonadota</taxon>
        <taxon>Gammaproteobacteria</taxon>
        <taxon>Chromatiales</taxon>
        <taxon>Chromatiaceae</taxon>
        <taxon>Thiodictyon</taxon>
    </lineage>
</organism>
<gene>
    <name evidence="5" type="ORF">THSYN_15390</name>
</gene>
<evidence type="ECO:0000256" key="2">
    <source>
        <dbReference type="ARBA" id="ARBA00022741"/>
    </source>
</evidence>
<evidence type="ECO:0000256" key="3">
    <source>
        <dbReference type="ARBA" id="ARBA00022840"/>
    </source>
</evidence>
<dbReference type="Proteomes" id="UP000232638">
    <property type="component" value="Chromosome"/>
</dbReference>
<dbReference type="EMBL" id="CP020370">
    <property type="protein sequence ID" value="AUB82195.1"/>
    <property type="molecule type" value="Genomic_DNA"/>
</dbReference>
<evidence type="ECO:0000313" key="5">
    <source>
        <dbReference type="EMBL" id="AUB82195.1"/>
    </source>
</evidence>
<dbReference type="SMART" id="SM00382">
    <property type="entry name" value="AAA"/>
    <property type="match status" value="1"/>
</dbReference>
<evidence type="ECO:0000259" key="4">
    <source>
        <dbReference type="SMART" id="SM00382"/>
    </source>
</evidence>
<dbReference type="GO" id="GO:0005524">
    <property type="term" value="F:ATP binding"/>
    <property type="evidence" value="ECO:0007669"/>
    <property type="project" value="UniProtKB-KW"/>
</dbReference>
<dbReference type="AlphaFoldDB" id="A0A2K8U9G3"/>
<dbReference type="Gene3D" id="3.40.50.300">
    <property type="entry name" value="P-loop containing nucleotide triphosphate hydrolases"/>
    <property type="match status" value="1"/>
</dbReference>
<dbReference type="InterPro" id="IPR027417">
    <property type="entry name" value="P-loop_NTPase"/>
</dbReference>
<keyword evidence="6" id="KW-1185">Reference proteome</keyword>
<evidence type="ECO:0000313" key="6">
    <source>
        <dbReference type="Proteomes" id="UP000232638"/>
    </source>
</evidence>
<dbReference type="Pfam" id="PF00004">
    <property type="entry name" value="AAA"/>
    <property type="match status" value="1"/>
</dbReference>
<dbReference type="SUPFAM" id="SSF52540">
    <property type="entry name" value="P-loop containing nucleoside triphosphate hydrolases"/>
    <property type="match status" value="1"/>
</dbReference>
<dbReference type="InterPro" id="IPR003959">
    <property type="entry name" value="ATPase_AAA_core"/>
</dbReference>
<keyword evidence="3" id="KW-0067">ATP-binding</keyword>
<feature type="domain" description="AAA+ ATPase" evidence="4">
    <location>
        <begin position="451"/>
        <end position="583"/>
    </location>
</feature>
<name>A0A2K8U9G3_9GAMM</name>
<evidence type="ECO:0000256" key="1">
    <source>
        <dbReference type="ARBA" id="ARBA00006914"/>
    </source>
</evidence>
<dbReference type="PANTHER" id="PTHR23073">
    <property type="entry name" value="26S PROTEASOME REGULATORY SUBUNIT"/>
    <property type="match status" value="1"/>
</dbReference>
<keyword evidence="2" id="KW-0547">Nucleotide-binding</keyword>
<dbReference type="CDD" id="cd19481">
    <property type="entry name" value="RecA-like_protease"/>
    <property type="match status" value="1"/>
</dbReference>
<dbReference type="GO" id="GO:0016887">
    <property type="term" value="F:ATP hydrolysis activity"/>
    <property type="evidence" value="ECO:0007669"/>
    <property type="project" value="InterPro"/>
</dbReference>
<reference evidence="5 6" key="1">
    <citation type="submission" date="2017-03" db="EMBL/GenBank/DDBJ databases">
        <title>Complete genome sequence of Candidatus 'Thiodictyon syntrophicum' sp. nov. strain Cad16T, a photolithoautotroph purple sulfur bacterium isolated from an alpine meromictic lake.</title>
        <authorList>
            <person name="Luedin S.M."/>
            <person name="Pothier J.F."/>
            <person name="Danza F."/>
            <person name="Storelli N."/>
            <person name="Wittwer M."/>
            <person name="Tonolla M."/>
        </authorList>
    </citation>
    <scope>NUCLEOTIDE SEQUENCE [LARGE SCALE GENOMIC DNA]</scope>
    <source>
        <strain evidence="5 6">Cad16T</strain>
    </source>
</reference>
<comment type="similarity">
    <text evidence="1">Belongs to the AAA ATPase family.</text>
</comment>
<dbReference type="InterPro" id="IPR003593">
    <property type="entry name" value="AAA+_ATPase"/>
</dbReference>
<protein>
    <recommendedName>
        <fullName evidence="4">AAA+ ATPase domain-containing protein</fullName>
    </recommendedName>
</protein>
<proteinExistence type="inferred from homology"/>
<sequence length="668" mass="70956">MSRETGILAGRLAALLETLLPGTGGAGPLAAGQAFLESSFTAVAQDQDLAQFPGSALTRPAADGPHPIDRLALALGLHAPADDRMVDLILLAGLPEQHEGYASVLRALHPRGEPWLPVGLAAQLLFPADTQRLDLRAALETGPLVRHGVLRLLGEGPFGERSIGLGEGLWSCLLGLDTTPARLERFDVRPDPGVPLACLAEWLAQPPTQRAAATLAARTPCTLMVCGDADETLHWRGCALVRSAGRDAFGLLLPAGADADLQRLAQAHALVRGAVPVVRVLESVREPDPAGAPPTLLPDFPDTLVLCARPGSAPARPDLPLIGVPVPALSAAARRAMWQAALPALSADAAELAARFPVEPPVAAQVARDLKALEDAGAAAPTPDDLASSLRARAGLNLSSAVKLLRPTATWSDLVLPPDRREQLREAVDRLRLQSRVLDDWGFLPGRAGVRGVRLLFSGPPGTGKTLSAEAMASALSTDLLVVDLSRVMSKWIGETEKNLAAVFDSAERAQAVLFFDEADALFGRRTEVSDAHDRYANLETAYLLQRLERFDGLAVLATNLRQNIDAAFSRRLEFAIEFEEPDRESREAIWRAHIPAAAPLAPEVNLYELAALYPVVGGLIRNAAVAAAFLAAADGTPIGREHLVRAMRREYDKAGRAFPGLPLGLTL</sequence>